<dbReference type="PANTHER" id="PTHR30535:SF34">
    <property type="entry name" value="MOLYBDATE-BINDING PROTEIN MOLA"/>
    <property type="match status" value="1"/>
</dbReference>
<reference evidence="1 2" key="1">
    <citation type="submission" date="2013-04" db="EMBL/GenBank/DDBJ databases">
        <title>Hyphomonas sp. T24B3 Genome Sequencing.</title>
        <authorList>
            <person name="Lai Q."/>
            <person name="Shao Z."/>
        </authorList>
    </citation>
    <scope>NUCLEOTIDE SEQUENCE [LARGE SCALE GENOMIC DNA]</scope>
    <source>
        <strain evidence="1 2">T24B3</strain>
    </source>
</reference>
<dbReference type="eggNOG" id="COG0614">
    <property type="taxonomic scope" value="Bacteria"/>
</dbReference>
<protein>
    <submittedName>
        <fullName evidence="1">Uncharacterized protein</fullName>
    </submittedName>
</protein>
<dbReference type="InterPro" id="IPR050902">
    <property type="entry name" value="ABC_Transporter_SBP"/>
</dbReference>
<name>A0A062TSP6_9PROT</name>
<dbReference type="AlphaFoldDB" id="A0A062TSP6"/>
<dbReference type="Proteomes" id="UP000249123">
    <property type="component" value="Unassembled WGS sequence"/>
</dbReference>
<accession>A0A062TSP6</accession>
<dbReference type="PANTHER" id="PTHR30535">
    <property type="entry name" value="VITAMIN B12-BINDING PROTEIN"/>
    <property type="match status" value="1"/>
</dbReference>
<accession>A0A328JYC5</accession>
<evidence type="ECO:0000313" key="2">
    <source>
        <dbReference type="Proteomes" id="UP000249123"/>
    </source>
</evidence>
<dbReference type="InterPro" id="IPR002491">
    <property type="entry name" value="ABC_transptr_periplasmic_BD"/>
</dbReference>
<sequence length="245" mass="26880">MRIVSLDYCADQYVLKFVDKDRILAVSPDATEDFSYMQEAAVGVPTVRPVAEDVLLMKPDLVVRSYGGGPDATKFFAEVGVPVLDIGWAPDLEAVMSNIQRVADGLDEHKRGEQVVSQMKTRLQEIAQQAEGKSVLYLTPSGVTTGPDTLVHEIMTAAGLKNFETQSGWRSIPLEDLAYRQPDLIGAAFFETLTNHPDAWSPMKHPVARKQLSDQTVVPLKGAWTSCNGWFLMDAVEALAEGAKQ</sequence>
<dbReference type="STRING" id="1280941.HY2_13175"/>
<keyword evidence="2" id="KW-1185">Reference proteome</keyword>
<proteinExistence type="predicted"/>
<evidence type="ECO:0000313" key="1">
    <source>
        <dbReference type="EMBL" id="RAN33401.1"/>
    </source>
</evidence>
<comment type="caution">
    <text evidence="1">The sequence shown here is derived from an EMBL/GenBank/DDBJ whole genome shotgun (WGS) entry which is preliminary data.</text>
</comment>
<dbReference type="PROSITE" id="PS50983">
    <property type="entry name" value="FE_B12_PBP"/>
    <property type="match status" value="1"/>
</dbReference>
<dbReference type="EMBL" id="AWFB01000021">
    <property type="protein sequence ID" value="RAN33401.1"/>
    <property type="molecule type" value="Genomic_DNA"/>
</dbReference>
<dbReference type="Pfam" id="PF01497">
    <property type="entry name" value="Peripla_BP_2"/>
    <property type="match status" value="1"/>
</dbReference>
<dbReference type="Gene3D" id="3.40.50.1980">
    <property type="entry name" value="Nitrogenase molybdenum iron protein domain"/>
    <property type="match status" value="2"/>
</dbReference>
<gene>
    <name evidence="1" type="ORF">HY3_13245</name>
</gene>
<organism evidence="1 2">
    <name type="scientific">Hyphomonas pacifica</name>
    <dbReference type="NCBI Taxonomy" id="1280941"/>
    <lineage>
        <taxon>Bacteria</taxon>
        <taxon>Pseudomonadati</taxon>
        <taxon>Pseudomonadota</taxon>
        <taxon>Alphaproteobacteria</taxon>
        <taxon>Hyphomonadales</taxon>
        <taxon>Hyphomonadaceae</taxon>
        <taxon>Hyphomonas</taxon>
    </lineage>
</organism>
<dbReference type="SUPFAM" id="SSF53807">
    <property type="entry name" value="Helical backbone' metal receptor"/>
    <property type="match status" value="1"/>
</dbReference>